<dbReference type="PANTHER" id="PTHR21329">
    <property type="entry name" value="PHOSPHATIDYLINOSITOL N-ACETYLGLUCOSAMINYLTRANSFERASE SUBUNIT Q-RELATED"/>
    <property type="match status" value="1"/>
</dbReference>
<protein>
    <submittedName>
        <fullName evidence="2">Uncharacterized protein</fullName>
    </submittedName>
</protein>
<keyword evidence="1" id="KW-0472">Membrane</keyword>
<organism evidence="2">
    <name type="scientific">Amphimedon queenslandica</name>
    <name type="common">Sponge</name>
    <dbReference type="NCBI Taxonomy" id="400682"/>
    <lineage>
        <taxon>Eukaryota</taxon>
        <taxon>Metazoa</taxon>
        <taxon>Porifera</taxon>
        <taxon>Demospongiae</taxon>
        <taxon>Heteroscleromorpha</taxon>
        <taxon>Haplosclerida</taxon>
        <taxon>Niphatidae</taxon>
        <taxon>Amphimedon</taxon>
    </lineage>
</organism>
<evidence type="ECO:0000313" key="3">
    <source>
        <dbReference type="Proteomes" id="UP000007879"/>
    </source>
</evidence>
<gene>
    <name evidence="2" type="primary">105313203</name>
</gene>
<evidence type="ECO:0000313" key="2">
    <source>
        <dbReference type="EnsemblMetazoa" id="Aqu2.1.28472_001"/>
    </source>
</evidence>
<dbReference type="PANTHER" id="PTHR21329:SF3">
    <property type="entry name" value="PHOSPHATIDYLINOSITOL N-ACETYLGLUCOSAMINYLTRANSFERASE SUBUNIT Q"/>
    <property type="match status" value="1"/>
</dbReference>
<dbReference type="OrthoDB" id="70250at2759"/>
<dbReference type="AlphaFoldDB" id="A0A1X7UM29"/>
<feature type="transmembrane region" description="Helical" evidence="1">
    <location>
        <begin position="32"/>
        <end position="52"/>
    </location>
</feature>
<feature type="transmembrane region" description="Helical" evidence="1">
    <location>
        <begin position="127"/>
        <end position="146"/>
    </location>
</feature>
<name>A0A1X7UM29_AMPQE</name>
<reference evidence="3" key="1">
    <citation type="journal article" date="2010" name="Nature">
        <title>The Amphimedon queenslandica genome and the evolution of animal complexity.</title>
        <authorList>
            <person name="Srivastava M."/>
            <person name="Simakov O."/>
            <person name="Chapman J."/>
            <person name="Fahey B."/>
            <person name="Gauthier M.E."/>
            <person name="Mitros T."/>
            <person name="Richards G.S."/>
            <person name="Conaco C."/>
            <person name="Dacre M."/>
            <person name="Hellsten U."/>
            <person name="Larroux C."/>
            <person name="Putnam N.H."/>
            <person name="Stanke M."/>
            <person name="Adamska M."/>
            <person name="Darling A."/>
            <person name="Degnan S.M."/>
            <person name="Oakley T.H."/>
            <person name="Plachetzki D.C."/>
            <person name="Zhai Y."/>
            <person name="Adamski M."/>
            <person name="Calcino A."/>
            <person name="Cummins S.F."/>
            <person name="Goodstein D.M."/>
            <person name="Harris C."/>
            <person name="Jackson D.J."/>
            <person name="Leys S.P."/>
            <person name="Shu S."/>
            <person name="Woodcroft B.J."/>
            <person name="Vervoort M."/>
            <person name="Kosik K.S."/>
            <person name="Manning G."/>
            <person name="Degnan B.M."/>
            <person name="Rokhsar D.S."/>
        </authorList>
    </citation>
    <scope>NUCLEOTIDE SEQUENCE [LARGE SCALE GENOMIC DNA]</scope>
</reference>
<feature type="transmembrane region" description="Helical" evidence="1">
    <location>
        <begin position="199"/>
        <end position="224"/>
    </location>
</feature>
<accession>A0A1X7UM29</accession>
<dbReference type="eggNOG" id="KOG1183">
    <property type="taxonomic scope" value="Eukaryota"/>
</dbReference>
<dbReference type="GO" id="GO:0016020">
    <property type="term" value="C:membrane"/>
    <property type="evidence" value="ECO:0007669"/>
    <property type="project" value="InterPro"/>
</dbReference>
<dbReference type="EnsemblMetazoa" id="Aqu2.1.28472_001">
    <property type="protein sequence ID" value="Aqu2.1.28472_001"/>
    <property type="gene ID" value="Aqu2.1.28472"/>
</dbReference>
<dbReference type="STRING" id="400682.A0A1X7UM29"/>
<dbReference type="GO" id="GO:0005783">
    <property type="term" value="C:endoplasmic reticulum"/>
    <property type="evidence" value="ECO:0007669"/>
    <property type="project" value="TreeGrafter"/>
</dbReference>
<dbReference type="GO" id="GO:0006506">
    <property type="term" value="P:GPI anchor biosynthetic process"/>
    <property type="evidence" value="ECO:0007669"/>
    <property type="project" value="InterPro"/>
</dbReference>
<feature type="transmembrane region" description="Helical" evidence="1">
    <location>
        <begin position="93"/>
        <end position="115"/>
    </location>
</feature>
<dbReference type="Proteomes" id="UP000007879">
    <property type="component" value="Unassembled WGS sequence"/>
</dbReference>
<keyword evidence="1" id="KW-1133">Transmembrane helix</keyword>
<feature type="transmembrane region" description="Helical" evidence="1">
    <location>
        <begin position="158"/>
        <end position="178"/>
    </location>
</feature>
<dbReference type="Pfam" id="PF05024">
    <property type="entry name" value="Gpi1"/>
    <property type="match status" value="1"/>
</dbReference>
<proteinExistence type="predicted"/>
<dbReference type="EnsemblMetazoa" id="XM_011406424.2">
    <property type="protein sequence ID" value="XP_011404726.1"/>
    <property type="gene ID" value="LOC105313203"/>
</dbReference>
<dbReference type="InterPro" id="IPR007720">
    <property type="entry name" value="PigQ/GPI1"/>
</dbReference>
<evidence type="ECO:0000256" key="1">
    <source>
        <dbReference type="SAM" id="Phobius"/>
    </source>
</evidence>
<sequence>MERIYRRNLLTQQVWFKLQWILQKSKGLRKRLIIMLAFDVLMGLVLLDYTGLEPVLIMRGWLTLYMKTLFHWTYASLEWITSVPIGLKLNNELLTFIVNRFTYILQLWEEFYLFFSTQYLKTVLECLLYLRFLGLSIFLACFHDLLKFLNLYLISYYIIVWRLLQLQTSGLVSLWRLFKGQKFNPLRERVDSCNYDTNQLLLGTLLFTILLFLYPTTLVLYGVLLSLRCVQFVVQLLIRSLIVLINKASVLILRHSMSNQLVIDISKASFQIIGEGKVQVLCVIEGKYFNNLHELELLLKETDTKDISEPVPVAKEHKLVNWFDTSGF</sequence>
<keyword evidence="3" id="KW-1185">Reference proteome</keyword>
<reference evidence="2" key="2">
    <citation type="submission" date="2017-05" db="UniProtKB">
        <authorList>
            <consortium name="EnsemblMetazoa"/>
        </authorList>
    </citation>
    <scope>IDENTIFICATION</scope>
</reference>
<keyword evidence="1" id="KW-0812">Transmembrane</keyword>
<dbReference type="KEGG" id="aqu:105313203"/>
<dbReference type="InParanoid" id="A0A1X7UM29"/>
<feature type="transmembrane region" description="Helical" evidence="1">
    <location>
        <begin position="230"/>
        <end position="253"/>
    </location>
</feature>